<evidence type="ECO:0000256" key="5">
    <source>
        <dbReference type="ARBA" id="ARBA00022448"/>
    </source>
</evidence>
<comment type="subcellular location">
    <subcellularLocation>
        <location evidence="2 10">Cell membrane</location>
        <topology evidence="2 10">Lipid-anchor</topology>
    </subcellularLocation>
</comment>
<dbReference type="Gene3D" id="3.40.190.10">
    <property type="entry name" value="Periplasmic binding protein-like II"/>
    <property type="match status" value="2"/>
</dbReference>
<evidence type="ECO:0000256" key="4">
    <source>
        <dbReference type="ARBA" id="ARBA00011529"/>
    </source>
</evidence>
<evidence type="ECO:0000256" key="2">
    <source>
        <dbReference type="ARBA" id="ARBA00004193"/>
    </source>
</evidence>
<comment type="subunit">
    <text evidence="4 10">The complex is composed of two ATP-binding proteins (PstB), two transmembrane proteins (PstC and PstA) and a solute-binding protein (PstS).</text>
</comment>
<evidence type="ECO:0000256" key="9">
    <source>
        <dbReference type="ARBA" id="ARBA00023288"/>
    </source>
</evidence>
<keyword evidence="8 10" id="KW-0564">Palmitate</keyword>
<feature type="compositionally biased region" description="Low complexity" evidence="11">
    <location>
        <begin position="40"/>
        <end position="52"/>
    </location>
</feature>
<dbReference type="NCBIfam" id="TIGR02136">
    <property type="entry name" value="ptsS_2"/>
    <property type="match status" value="1"/>
</dbReference>
<keyword evidence="5 10" id="KW-0813">Transport</keyword>
<evidence type="ECO:0000256" key="3">
    <source>
        <dbReference type="ARBA" id="ARBA00008725"/>
    </source>
</evidence>
<dbReference type="GO" id="GO:0005886">
    <property type="term" value="C:plasma membrane"/>
    <property type="evidence" value="ECO:0007669"/>
    <property type="project" value="UniProtKB-SubCell"/>
</dbReference>
<keyword evidence="10" id="KW-1003">Cell membrane</keyword>
<gene>
    <name evidence="13" type="ORF">IO98_23500</name>
</gene>
<keyword evidence="10" id="KW-0472">Membrane</keyword>
<name>A0A084JAG7_9FIRM</name>
<comment type="similarity">
    <text evidence="3 10">Belongs to the PstS family.</text>
</comment>
<dbReference type="PANTHER" id="PTHR30570:SF1">
    <property type="entry name" value="PHOSPHATE-BINDING PROTEIN PSTS"/>
    <property type="match status" value="1"/>
</dbReference>
<sequence>MKKNYIKVLALAGMAILTMGTLAGCGSKNAETQAPDTKTEAGTTSGTTANETTAKEDTATNLKGSISMVGSTSMEKFATALSEVFMEKYPSVTVQAEFVGSGAGIEAVTNGSADIGNSSRNLKDEEKAKGVAENIVAIDGIAVVSDPANTVDNLTKDQLINIYNGTTTNWKELGGADQPIVVIGREAGSGTRTAFEELLKLEDACKYSNELDSTGAVMAKAASTPGSIGYVSLDVLDDTVKTMKLESVEPTPENIKAGSYFLSRPFVMATKGEISEQSDLVKALFDYIYSDEGKDLVKAVGLIPAN</sequence>
<dbReference type="InterPro" id="IPR024370">
    <property type="entry name" value="PBP_domain"/>
</dbReference>
<keyword evidence="9 10" id="KW-0449">Lipoprotein</keyword>
<dbReference type="SUPFAM" id="SSF53850">
    <property type="entry name" value="Periplasmic binding protein-like II"/>
    <property type="match status" value="1"/>
</dbReference>
<comment type="caution">
    <text evidence="13">The sequence shown here is derived from an EMBL/GenBank/DDBJ whole genome shotgun (WGS) entry which is preliminary data.</text>
</comment>
<evidence type="ECO:0000256" key="6">
    <source>
        <dbReference type="ARBA" id="ARBA00022592"/>
    </source>
</evidence>
<feature type="signal peptide" evidence="10">
    <location>
        <begin position="1"/>
        <end position="23"/>
    </location>
</feature>
<evidence type="ECO:0000259" key="12">
    <source>
        <dbReference type="Pfam" id="PF12849"/>
    </source>
</evidence>
<feature type="region of interest" description="Disordered" evidence="11">
    <location>
        <begin position="29"/>
        <end position="56"/>
    </location>
</feature>
<accession>A0A084JAG7</accession>
<dbReference type="CDD" id="cd13653">
    <property type="entry name" value="PBP2_phosphate_like_1"/>
    <property type="match status" value="1"/>
</dbReference>
<dbReference type="Pfam" id="PF12849">
    <property type="entry name" value="PBP_like_2"/>
    <property type="match status" value="1"/>
</dbReference>
<dbReference type="InterPro" id="IPR050811">
    <property type="entry name" value="Phosphate_ABC_transporter"/>
</dbReference>
<evidence type="ECO:0000313" key="13">
    <source>
        <dbReference type="EMBL" id="KEZ85951.1"/>
    </source>
</evidence>
<dbReference type="PROSITE" id="PS51257">
    <property type="entry name" value="PROKAR_LIPOPROTEIN"/>
    <property type="match status" value="1"/>
</dbReference>
<evidence type="ECO:0000256" key="8">
    <source>
        <dbReference type="ARBA" id="ARBA00023139"/>
    </source>
</evidence>
<keyword evidence="6 10" id="KW-0592">Phosphate transport</keyword>
<proteinExistence type="inferred from homology"/>
<feature type="chain" id="PRO_5039746435" description="Phosphate-binding protein" evidence="10">
    <location>
        <begin position="24"/>
        <end position="306"/>
    </location>
</feature>
<dbReference type="Proteomes" id="UP000028525">
    <property type="component" value="Unassembled WGS sequence"/>
</dbReference>
<feature type="domain" description="PBP" evidence="12">
    <location>
        <begin position="60"/>
        <end position="292"/>
    </location>
</feature>
<evidence type="ECO:0000256" key="11">
    <source>
        <dbReference type="SAM" id="MobiDB-lite"/>
    </source>
</evidence>
<evidence type="ECO:0000313" key="14">
    <source>
        <dbReference type="Proteomes" id="UP000028525"/>
    </source>
</evidence>
<protein>
    <recommendedName>
        <fullName evidence="10">Phosphate-binding protein</fullName>
    </recommendedName>
</protein>
<dbReference type="InterPro" id="IPR011862">
    <property type="entry name" value="Phos-bd"/>
</dbReference>
<dbReference type="OrthoDB" id="9790048at2"/>
<dbReference type="EMBL" id="JPME01000052">
    <property type="protein sequence ID" value="KEZ85951.1"/>
    <property type="molecule type" value="Genomic_DNA"/>
</dbReference>
<evidence type="ECO:0000256" key="10">
    <source>
        <dbReference type="RuleBase" id="RU367119"/>
    </source>
</evidence>
<dbReference type="RefSeq" id="WP_038285150.1">
    <property type="nucleotide sequence ID" value="NZ_JPME01000052.1"/>
</dbReference>
<keyword evidence="14" id="KW-1185">Reference proteome</keyword>
<dbReference type="STRING" id="29354.IO98_23500"/>
<keyword evidence="7 10" id="KW-0732">Signal</keyword>
<comment type="function">
    <text evidence="1">Part of the ABC transporter complex PstSACB involved in phosphate import.</text>
</comment>
<reference evidence="13 14" key="1">
    <citation type="submission" date="2014-07" db="EMBL/GenBank/DDBJ databases">
        <title>Draft genome of Clostridium celerecrescens 152B isolated from sediments associated with methane hydrate from Krishna Godavari basin.</title>
        <authorList>
            <person name="Honkalas V.S."/>
            <person name="Dabir A.P."/>
            <person name="Arora P."/>
            <person name="Dhakephalkar P.K."/>
        </authorList>
    </citation>
    <scope>NUCLEOTIDE SEQUENCE [LARGE SCALE GENOMIC DNA]</scope>
    <source>
        <strain evidence="13 14">152B</strain>
    </source>
</reference>
<comment type="function">
    <text evidence="10">Involved in the system for phosphate transport across the cytoplasmic membrane.</text>
</comment>
<dbReference type="AlphaFoldDB" id="A0A084JAG7"/>
<evidence type="ECO:0000256" key="7">
    <source>
        <dbReference type="ARBA" id="ARBA00022729"/>
    </source>
</evidence>
<dbReference type="GO" id="GO:0042301">
    <property type="term" value="F:phosphate ion binding"/>
    <property type="evidence" value="ECO:0007669"/>
    <property type="project" value="UniProtKB-UniRule"/>
</dbReference>
<evidence type="ECO:0000256" key="1">
    <source>
        <dbReference type="ARBA" id="ARBA00002841"/>
    </source>
</evidence>
<dbReference type="GO" id="GO:0006817">
    <property type="term" value="P:phosphate ion transport"/>
    <property type="evidence" value="ECO:0007669"/>
    <property type="project" value="UniProtKB-UniRule"/>
</dbReference>
<organism evidence="13 14">
    <name type="scientific">Lacrimispora celerecrescens</name>
    <dbReference type="NCBI Taxonomy" id="29354"/>
    <lineage>
        <taxon>Bacteria</taxon>
        <taxon>Bacillati</taxon>
        <taxon>Bacillota</taxon>
        <taxon>Clostridia</taxon>
        <taxon>Lachnospirales</taxon>
        <taxon>Lachnospiraceae</taxon>
        <taxon>Lacrimispora</taxon>
    </lineage>
</organism>
<dbReference type="PANTHER" id="PTHR30570">
    <property type="entry name" value="PERIPLASMIC PHOSPHATE BINDING COMPONENT OF PHOSPHATE ABC TRANSPORTER"/>
    <property type="match status" value="1"/>
</dbReference>